<evidence type="ECO:0008006" key="3">
    <source>
        <dbReference type="Google" id="ProtNLM"/>
    </source>
</evidence>
<dbReference type="EMBL" id="QWLL01000035">
    <property type="protein sequence ID" value="RII76589.1"/>
    <property type="molecule type" value="Genomic_DNA"/>
</dbReference>
<dbReference type="SUPFAM" id="SSF143744">
    <property type="entry name" value="GlcG-like"/>
    <property type="match status" value="1"/>
</dbReference>
<evidence type="ECO:0000313" key="1">
    <source>
        <dbReference type="EMBL" id="RII76589.1"/>
    </source>
</evidence>
<dbReference type="PANTHER" id="PTHR34309:SF10">
    <property type="entry name" value="SLR1406 PROTEIN"/>
    <property type="match status" value="1"/>
</dbReference>
<reference evidence="1 2" key="1">
    <citation type="submission" date="2018-08" db="EMBL/GenBank/DDBJ databases">
        <title>Draft genome sequence of the cyanotroph, Pseudomonas monteilii BCN3.</title>
        <authorList>
            <person name="Jones L.B."/>
            <person name="Kunz D.A."/>
        </authorList>
    </citation>
    <scope>NUCLEOTIDE SEQUENCE [LARGE SCALE GENOMIC DNA]</scope>
    <source>
        <strain evidence="1 2">BCN3</strain>
    </source>
</reference>
<dbReference type="Gene3D" id="3.30.450.150">
    <property type="entry name" value="Haem-degrading domain"/>
    <property type="match status" value="1"/>
</dbReference>
<dbReference type="Proteomes" id="UP000265875">
    <property type="component" value="Unassembled WGS sequence"/>
</dbReference>
<dbReference type="InterPro" id="IPR052517">
    <property type="entry name" value="GlcG_carb_metab_protein"/>
</dbReference>
<organism evidence="1 2">
    <name type="scientific">Pseudomonas monteilii</name>
    <dbReference type="NCBI Taxonomy" id="76759"/>
    <lineage>
        <taxon>Bacteria</taxon>
        <taxon>Pseudomonadati</taxon>
        <taxon>Pseudomonadota</taxon>
        <taxon>Gammaproteobacteria</taxon>
        <taxon>Pseudomonadales</taxon>
        <taxon>Pseudomonadaceae</taxon>
        <taxon>Pseudomonas</taxon>
    </lineage>
</organism>
<dbReference type="PANTHER" id="PTHR34309">
    <property type="entry name" value="SLR1406 PROTEIN"/>
    <property type="match status" value="1"/>
</dbReference>
<proteinExistence type="predicted"/>
<dbReference type="AlphaFoldDB" id="A0A399M5K8"/>
<name>A0A399M5K8_9PSED</name>
<dbReference type="Pfam" id="PF03928">
    <property type="entry name" value="HbpS-like"/>
    <property type="match status" value="1"/>
</dbReference>
<comment type="caution">
    <text evidence="1">The sequence shown here is derived from an EMBL/GenBank/DDBJ whole genome shotgun (WGS) entry which is preliminary data.</text>
</comment>
<gene>
    <name evidence="1" type="ORF">D0894_15590</name>
</gene>
<accession>A0A399M5K8</accession>
<dbReference type="InterPro" id="IPR038084">
    <property type="entry name" value="PduO/GlcC-like_sf"/>
</dbReference>
<dbReference type="InterPro" id="IPR005624">
    <property type="entry name" value="PduO/GlcC-like"/>
</dbReference>
<protein>
    <recommendedName>
        <fullName evidence="3">Heme-binding protein</fullName>
    </recommendedName>
</protein>
<sequence>MHSRKTLDPDEISTLLDAAIAEATRNDWKVSVAVVDDGGHLVAFRRLAGASVSSAQIAIDKARSAAITQRPTRFFAEMLSSGVYGTASLAGVIPMIGGLPLLQGDQCLGGIAASGVKAQFDEQIAAAGSEAIGCSAPPSTRSKESQ</sequence>
<dbReference type="RefSeq" id="WP_119370468.1">
    <property type="nucleotide sequence ID" value="NZ_QWLL01000035.1"/>
</dbReference>
<evidence type="ECO:0000313" key="2">
    <source>
        <dbReference type="Proteomes" id="UP000265875"/>
    </source>
</evidence>